<comment type="caution">
    <text evidence="2">The sequence shown here is derived from an EMBL/GenBank/DDBJ whole genome shotgun (WGS) entry which is preliminary data.</text>
</comment>
<dbReference type="Pfam" id="PF03473">
    <property type="entry name" value="MOSC"/>
    <property type="match status" value="1"/>
</dbReference>
<dbReference type="InterPro" id="IPR005163">
    <property type="entry name" value="Tri_helical_YiiM-like"/>
</dbReference>
<name>A0ABR8QW35_9BACI</name>
<dbReference type="InterPro" id="IPR011037">
    <property type="entry name" value="Pyrv_Knase-like_insert_dom_sf"/>
</dbReference>
<accession>A0ABR8QW35</accession>
<dbReference type="PROSITE" id="PS51340">
    <property type="entry name" value="MOSC"/>
    <property type="match status" value="1"/>
</dbReference>
<dbReference type="PANTHER" id="PTHR30212:SF2">
    <property type="entry name" value="PROTEIN YIIM"/>
    <property type="match status" value="1"/>
</dbReference>
<dbReference type="Gene3D" id="2.40.33.20">
    <property type="entry name" value="PK beta-barrel domain-like"/>
    <property type="match status" value="1"/>
</dbReference>
<protein>
    <submittedName>
        <fullName evidence="2">MOSC domain-containing protein</fullName>
    </submittedName>
</protein>
<dbReference type="InterPro" id="IPR005302">
    <property type="entry name" value="MoCF_Sase_C"/>
</dbReference>
<evidence type="ECO:0000259" key="1">
    <source>
        <dbReference type="PROSITE" id="PS51340"/>
    </source>
</evidence>
<feature type="domain" description="MOSC" evidence="1">
    <location>
        <begin position="27"/>
        <end position="161"/>
    </location>
</feature>
<gene>
    <name evidence="2" type="ORF">H9655_21525</name>
</gene>
<dbReference type="PANTHER" id="PTHR30212">
    <property type="entry name" value="PROTEIN YIIM"/>
    <property type="match status" value="1"/>
</dbReference>
<proteinExistence type="predicted"/>
<organism evidence="2 3">
    <name type="scientific">Cytobacillus stercorigallinarum</name>
    <dbReference type="NCBI Taxonomy" id="2762240"/>
    <lineage>
        <taxon>Bacteria</taxon>
        <taxon>Bacillati</taxon>
        <taxon>Bacillota</taxon>
        <taxon>Bacilli</taxon>
        <taxon>Bacillales</taxon>
        <taxon>Bacillaceae</taxon>
        <taxon>Cytobacillus</taxon>
    </lineage>
</organism>
<dbReference type="EMBL" id="JACSQT010000021">
    <property type="protein sequence ID" value="MBD7939627.1"/>
    <property type="molecule type" value="Genomic_DNA"/>
</dbReference>
<dbReference type="Proteomes" id="UP000657931">
    <property type="component" value="Unassembled WGS sequence"/>
</dbReference>
<keyword evidence="3" id="KW-1185">Reference proteome</keyword>
<dbReference type="RefSeq" id="WP_191817280.1">
    <property type="nucleotide sequence ID" value="NZ_JACSQT010000021.1"/>
</dbReference>
<evidence type="ECO:0000313" key="3">
    <source>
        <dbReference type="Proteomes" id="UP000657931"/>
    </source>
</evidence>
<dbReference type="InterPro" id="IPR052353">
    <property type="entry name" value="Benzoxazolinone_Detox_Enz"/>
</dbReference>
<reference evidence="2 3" key="1">
    <citation type="submission" date="2020-08" db="EMBL/GenBank/DDBJ databases">
        <title>A Genomic Blueprint of the Chicken Gut Microbiome.</title>
        <authorList>
            <person name="Gilroy R."/>
            <person name="Ravi A."/>
            <person name="Getino M."/>
            <person name="Pursley I."/>
            <person name="Horton D.L."/>
            <person name="Alikhan N.-F."/>
            <person name="Baker D."/>
            <person name="Gharbi K."/>
            <person name="Hall N."/>
            <person name="Watson M."/>
            <person name="Adriaenssens E.M."/>
            <person name="Foster-Nyarko E."/>
            <person name="Jarju S."/>
            <person name="Secka A."/>
            <person name="Antonio M."/>
            <person name="Oren A."/>
            <person name="Chaudhuri R."/>
            <person name="La Ragione R.M."/>
            <person name="Hildebrand F."/>
            <person name="Pallen M.J."/>
        </authorList>
    </citation>
    <scope>NUCLEOTIDE SEQUENCE [LARGE SCALE GENOMIC DNA]</scope>
    <source>
        <strain evidence="2 3">Sa5YUA1</strain>
    </source>
</reference>
<dbReference type="Pfam" id="PF03475">
    <property type="entry name" value="YiiM_3-alpha"/>
    <property type="match status" value="1"/>
</dbReference>
<sequence length="217" mass="24893">MRIVSLSKGKPRDYQWKEKRETSAIGKTPVKELFLKKEAIAGDGVANTDFHGGKDRALCLYPYEHYEKWQKVFNRTFMLPSFGENISAINMTEKDIYIGDVFAIGETIVEVTQGRVPCSTISKFNGEDQLLKTVFQSNHTGYFFRVLKEGTINLQSEIQLVERKQSELSVWDATDTILHKPKDIAAMEKLLKVPGLSQEWTEILEKRFKKLTEPIDN</sequence>
<evidence type="ECO:0000313" key="2">
    <source>
        <dbReference type="EMBL" id="MBD7939627.1"/>
    </source>
</evidence>
<dbReference type="SUPFAM" id="SSF50800">
    <property type="entry name" value="PK beta-barrel domain-like"/>
    <property type="match status" value="1"/>
</dbReference>